<dbReference type="Gene3D" id="2.40.50.100">
    <property type="match status" value="1"/>
</dbReference>
<dbReference type="RefSeq" id="WP_116207958.1">
    <property type="nucleotide sequence ID" value="NZ_QUNR01000002.1"/>
</dbReference>
<dbReference type="InterPro" id="IPR006143">
    <property type="entry name" value="RND_pump_MFP"/>
</dbReference>
<accession>A0A3E0H644</accession>
<dbReference type="SUPFAM" id="SSF111369">
    <property type="entry name" value="HlyD-like secretion proteins"/>
    <property type="match status" value="1"/>
</dbReference>
<feature type="coiled-coil region" evidence="2">
    <location>
        <begin position="144"/>
        <end position="171"/>
    </location>
</feature>
<evidence type="ECO:0000256" key="3">
    <source>
        <dbReference type="SAM" id="SignalP"/>
    </source>
</evidence>
<feature type="chain" id="PRO_5017648611" evidence="3">
    <location>
        <begin position="32"/>
        <end position="380"/>
    </location>
</feature>
<evidence type="ECO:0000259" key="4">
    <source>
        <dbReference type="Pfam" id="PF25917"/>
    </source>
</evidence>
<dbReference type="GO" id="GO:1990281">
    <property type="term" value="C:efflux pump complex"/>
    <property type="evidence" value="ECO:0007669"/>
    <property type="project" value="TreeGrafter"/>
</dbReference>
<comment type="similarity">
    <text evidence="1">Belongs to the membrane fusion protein (MFP) (TC 8.A.1) family.</text>
</comment>
<keyword evidence="3" id="KW-0732">Signal</keyword>
<dbReference type="InterPro" id="IPR058625">
    <property type="entry name" value="MdtA-like_BSH"/>
</dbReference>
<keyword evidence="2" id="KW-0175">Coiled coil</keyword>
<dbReference type="Pfam" id="PF25954">
    <property type="entry name" value="Beta-barrel_RND_2"/>
    <property type="match status" value="1"/>
</dbReference>
<dbReference type="GO" id="GO:0015562">
    <property type="term" value="F:efflux transmembrane transporter activity"/>
    <property type="evidence" value="ECO:0007669"/>
    <property type="project" value="TreeGrafter"/>
</dbReference>
<proteinExistence type="inferred from homology"/>
<feature type="signal peptide" evidence="3">
    <location>
        <begin position="1"/>
        <end position="31"/>
    </location>
</feature>
<dbReference type="Pfam" id="PF25917">
    <property type="entry name" value="BSH_RND"/>
    <property type="match status" value="1"/>
</dbReference>
<organism evidence="6 7">
    <name type="scientific">Paraperlucidibaca baekdonensis</name>
    <dbReference type="NCBI Taxonomy" id="748120"/>
    <lineage>
        <taxon>Bacteria</taxon>
        <taxon>Pseudomonadati</taxon>
        <taxon>Pseudomonadota</taxon>
        <taxon>Gammaproteobacteria</taxon>
        <taxon>Moraxellales</taxon>
        <taxon>Moraxellaceae</taxon>
        <taxon>Paraperlucidibaca</taxon>
    </lineage>
</organism>
<keyword evidence="7" id="KW-1185">Reference proteome</keyword>
<dbReference type="Gene3D" id="2.40.420.20">
    <property type="match status" value="1"/>
</dbReference>
<dbReference type="AlphaFoldDB" id="A0A3E0H644"/>
<protein>
    <submittedName>
        <fullName evidence="6">RND family efflux transporter MFP subunit</fullName>
    </submittedName>
</protein>
<evidence type="ECO:0000256" key="2">
    <source>
        <dbReference type="SAM" id="Coils"/>
    </source>
</evidence>
<feature type="domain" description="CusB-like beta-barrel" evidence="5">
    <location>
        <begin position="213"/>
        <end position="290"/>
    </location>
</feature>
<dbReference type="PANTHER" id="PTHR30469">
    <property type="entry name" value="MULTIDRUG RESISTANCE PROTEIN MDTA"/>
    <property type="match status" value="1"/>
</dbReference>
<dbReference type="Gene3D" id="1.10.287.470">
    <property type="entry name" value="Helix hairpin bin"/>
    <property type="match status" value="1"/>
</dbReference>
<feature type="domain" description="Multidrug resistance protein MdtA-like barrel-sandwich hybrid" evidence="4">
    <location>
        <begin position="68"/>
        <end position="199"/>
    </location>
</feature>
<dbReference type="Proteomes" id="UP000256774">
    <property type="component" value="Unassembled WGS sequence"/>
</dbReference>
<dbReference type="NCBIfam" id="TIGR01730">
    <property type="entry name" value="RND_mfp"/>
    <property type="match status" value="1"/>
</dbReference>
<sequence>MSLSDAVCPARALSVVLVAAVLSACSPSKPAAEADVRPVLVMTVGGSEQSLANVRRVPGVVAARYSSDIAFQAAGRIAKRSVELGARVRKGQPLMQLDNRDYRLALAAADDQVMVAKTQFQQADADAKRLVTLVAAGAISVADSERQTARADAAKAQFQQAKRQADLARNRLRYANLVAPYDGVITGLYAEAGQVVGEGVPVMSMAQPGELEIVADIPERLINEVSKQRAEAVVSGTDAARLPLTLREISPAASQTLRTYRARYAFAELSDAQRQALHLGMTADVMLSTNSVAAEAVVLPATALVKTRDRSSVWLVNGAALRLQPVAVQRYENTRVVVTGVAQGAQVVIAGVQKLDAKMTVRAVERSGSGVVISTAGARP</sequence>
<evidence type="ECO:0000313" key="6">
    <source>
        <dbReference type="EMBL" id="REH38940.1"/>
    </source>
</evidence>
<evidence type="ECO:0000313" key="7">
    <source>
        <dbReference type="Proteomes" id="UP000256774"/>
    </source>
</evidence>
<reference evidence="6 7" key="1">
    <citation type="submission" date="2018-08" db="EMBL/GenBank/DDBJ databases">
        <title>Genomic Encyclopedia of Type Strains, Phase IV (KMG-IV): sequencing the most valuable type-strain genomes for metagenomic binning, comparative biology and taxonomic classification.</title>
        <authorList>
            <person name="Goeker M."/>
        </authorList>
    </citation>
    <scope>NUCLEOTIDE SEQUENCE [LARGE SCALE GENOMIC DNA]</scope>
    <source>
        <strain evidence="6 7">DSM 26022</strain>
    </source>
</reference>
<evidence type="ECO:0000259" key="5">
    <source>
        <dbReference type="Pfam" id="PF25954"/>
    </source>
</evidence>
<dbReference type="PANTHER" id="PTHR30469:SF18">
    <property type="entry name" value="RESISTANCE-NODULATION-CELL DIVISION (RND) EFFLUX MEMBRANE FUSION PROTEIN-RELATED"/>
    <property type="match status" value="1"/>
</dbReference>
<name>A0A3E0H644_9GAMM</name>
<evidence type="ECO:0000256" key="1">
    <source>
        <dbReference type="ARBA" id="ARBA00009477"/>
    </source>
</evidence>
<dbReference type="OrthoDB" id="6646414at2"/>
<comment type="caution">
    <text evidence="6">The sequence shown here is derived from an EMBL/GenBank/DDBJ whole genome shotgun (WGS) entry which is preliminary data.</text>
</comment>
<dbReference type="EMBL" id="QUNR01000002">
    <property type="protein sequence ID" value="REH38940.1"/>
    <property type="molecule type" value="Genomic_DNA"/>
</dbReference>
<dbReference type="InterPro" id="IPR058792">
    <property type="entry name" value="Beta-barrel_RND_2"/>
</dbReference>
<dbReference type="Gene3D" id="2.40.30.170">
    <property type="match status" value="1"/>
</dbReference>
<gene>
    <name evidence="6" type="ORF">DFR26_1109</name>
</gene>